<dbReference type="InterPro" id="IPR020845">
    <property type="entry name" value="AMP-binding_CS"/>
</dbReference>
<dbReference type="Pfam" id="PF00550">
    <property type="entry name" value="PP-binding"/>
    <property type="match status" value="1"/>
</dbReference>
<evidence type="ECO:0000256" key="3">
    <source>
        <dbReference type="ARBA" id="ARBA00022450"/>
    </source>
</evidence>
<organism evidence="7 8">
    <name type="scientific">Thermobifida fusca TM51</name>
    <dbReference type="NCBI Taxonomy" id="1169414"/>
    <lineage>
        <taxon>Bacteria</taxon>
        <taxon>Bacillati</taxon>
        <taxon>Actinomycetota</taxon>
        <taxon>Actinomycetes</taxon>
        <taxon>Streptosporangiales</taxon>
        <taxon>Nocardiopsidaceae</taxon>
        <taxon>Thermobifida</taxon>
    </lineage>
</organism>
<dbReference type="AlphaFoldDB" id="A0A9P2TAB8"/>
<dbReference type="SUPFAM" id="SSF52777">
    <property type="entry name" value="CoA-dependent acyltransferases"/>
    <property type="match status" value="2"/>
</dbReference>
<protein>
    <submittedName>
        <fullName evidence="7">Non-ribosomal peptide synthase:amino acid adenylation</fullName>
    </submittedName>
</protein>
<proteinExistence type="inferred from homology"/>
<dbReference type="InterPro" id="IPR000873">
    <property type="entry name" value="AMP-dep_synth/lig_dom"/>
</dbReference>
<dbReference type="GO" id="GO:0003824">
    <property type="term" value="F:catalytic activity"/>
    <property type="evidence" value="ECO:0007669"/>
    <property type="project" value="InterPro"/>
</dbReference>
<dbReference type="InterPro" id="IPR020806">
    <property type="entry name" value="PKS_PP-bd"/>
</dbReference>
<dbReference type="InterPro" id="IPR009081">
    <property type="entry name" value="PP-bd_ACP"/>
</dbReference>
<dbReference type="EMBL" id="AOSG01000052">
    <property type="protein sequence ID" value="EOR71063.1"/>
    <property type="molecule type" value="Genomic_DNA"/>
</dbReference>
<dbReference type="FunFam" id="2.30.38.10:FF:000001">
    <property type="entry name" value="Non-ribosomal peptide synthetase PvdI"/>
    <property type="match status" value="1"/>
</dbReference>
<dbReference type="Gene3D" id="3.40.50.1820">
    <property type="entry name" value="alpha/beta hydrolase"/>
    <property type="match status" value="1"/>
</dbReference>
<evidence type="ECO:0000313" key="8">
    <source>
        <dbReference type="Proteomes" id="UP000014184"/>
    </source>
</evidence>
<dbReference type="PROSITE" id="PS00012">
    <property type="entry name" value="PHOSPHOPANTETHEINE"/>
    <property type="match status" value="1"/>
</dbReference>
<dbReference type="NCBIfam" id="TIGR01733">
    <property type="entry name" value="AA-adenyl-dom"/>
    <property type="match status" value="1"/>
</dbReference>
<dbReference type="InterPro" id="IPR036736">
    <property type="entry name" value="ACP-like_sf"/>
</dbReference>
<keyword evidence="4" id="KW-0597">Phosphoprotein</keyword>
<dbReference type="SUPFAM" id="SSF47336">
    <property type="entry name" value="ACP-like"/>
    <property type="match status" value="1"/>
</dbReference>
<comment type="caution">
    <text evidence="7">The sequence shown here is derived from an EMBL/GenBank/DDBJ whole genome shotgun (WGS) entry which is preliminary data.</text>
</comment>
<dbReference type="CDD" id="cd12116">
    <property type="entry name" value="A_NRPS_Ta1_like"/>
    <property type="match status" value="1"/>
</dbReference>
<feature type="domain" description="Carrier" evidence="6">
    <location>
        <begin position="903"/>
        <end position="977"/>
    </location>
</feature>
<dbReference type="InterPro" id="IPR023213">
    <property type="entry name" value="CAT-like_dom_sf"/>
</dbReference>
<dbReference type="PROSITE" id="PS50075">
    <property type="entry name" value="CARRIER"/>
    <property type="match status" value="1"/>
</dbReference>
<comment type="similarity">
    <text evidence="2">Belongs to the ATP-dependent AMP-binding enzyme family.</text>
</comment>
<reference evidence="7 8" key="1">
    <citation type="journal article" date="2013" name="Genome Announc.">
        <title>Draft Genome Sequence of the Lignocellulose Decomposer Thermobifida fusca Strain TM51.</title>
        <authorList>
            <person name="Toth A."/>
            <person name="Barna T."/>
            <person name="Nagy I."/>
            <person name="Horvath B."/>
            <person name="Nagy I."/>
            <person name="Tancsics A."/>
            <person name="Kriszt B."/>
            <person name="Baka E."/>
            <person name="Fekete C."/>
            <person name="Kukolya J."/>
        </authorList>
    </citation>
    <scope>NUCLEOTIDE SEQUENCE [LARGE SCALE GENOMIC DNA]</scope>
    <source>
        <strain evidence="7 8">TM51</strain>
    </source>
</reference>
<feature type="region of interest" description="Disordered" evidence="5">
    <location>
        <begin position="152"/>
        <end position="172"/>
    </location>
</feature>
<dbReference type="InterPro" id="IPR045851">
    <property type="entry name" value="AMP-bd_C_sf"/>
</dbReference>
<dbReference type="Gene3D" id="2.30.38.10">
    <property type="entry name" value="Luciferase, Domain 3"/>
    <property type="match status" value="1"/>
</dbReference>
<dbReference type="PANTHER" id="PTHR45527:SF1">
    <property type="entry name" value="FATTY ACID SYNTHASE"/>
    <property type="match status" value="1"/>
</dbReference>
<dbReference type="FunFam" id="1.10.1200.10:FF:000005">
    <property type="entry name" value="Nonribosomal peptide synthetase 1"/>
    <property type="match status" value="1"/>
</dbReference>
<dbReference type="InterPro" id="IPR025110">
    <property type="entry name" value="AMP-bd_C"/>
</dbReference>
<accession>A0A9P2TAB8</accession>
<comment type="cofactor">
    <cofactor evidence="1">
        <name>pantetheine 4'-phosphate</name>
        <dbReference type="ChEBI" id="CHEBI:47942"/>
    </cofactor>
</comment>
<feature type="non-terminal residue" evidence="7">
    <location>
        <position position="1"/>
    </location>
</feature>
<dbReference type="PANTHER" id="PTHR45527">
    <property type="entry name" value="NONRIBOSOMAL PEPTIDE SYNTHETASE"/>
    <property type="match status" value="1"/>
</dbReference>
<dbReference type="Pfam" id="PF00668">
    <property type="entry name" value="Condensation"/>
    <property type="match status" value="1"/>
</dbReference>
<dbReference type="PROSITE" id="PS00455">
    <property type="entry name" value="AMP_BINDING"/>
    <property type="match status" value="1"/>
</dbReference>
<dbReference type="InterPro" id="IPR029058">
    <property type="entry name" value="AB_hydrolase_fold"/>
</dbReference>
<dbReference type="Gene3D" id="3.40.50.980">
    <property type="match status" value="2"/>
</dbReference>
<name>A0A9P2TAB8_THEFU</name>
<evidence type="ECO:0000259" key="6">
    <source>
        <dbReference type="PROSITE" id="PS50075"/>
    </source>
</evidence>
<dbReference type="InterPro" id="IPR001242">
    <property type="entry name" value="Condensation_dom"/>
</dbReference>
<evidence type="ECO:0000256" key="4">
    <source>
        <dbReference type="ARBA" id="ARBA00022553"/>
    </source>
</evidence>
<dbReference type="Gene3D" id="3.30.300.30">
    <property type="match status" value="1"/>
</dbReference>
<dbReference type="Pfam" id="PF00501">
    <property type="entry name" value="AMP-binding"/>
    <property type="match status" value="1"/>
</dbReference>
<dbReference type="FunFam" id="3.40.50.980:FF:000001">
    <property type="entry name" value="Non-ribosomal peptide synthetase"/>
    <property type="match status" value="1"/>
</dbReference>
<dbReference type="GO" id="GO:0005737">
    <property type="term" value="C:cytoplasm"/>
    <property type="evidence" value="ECO:0007669"/>
    <property type="project" value="TreeGrafter"/>
</dbReference>
<dbReference type="Proteomes" id="UP000014184">
    <property type="component" value="Unassembled WGS sequence"/>
</dbReference>
<dbReference type="InterPro" id="IPR010071">
    <property type="entry name" value="AA_adenyl_dom"/>
</dbReference>
<dbReference type="InterPro" id="IPR006162">
    <property type="entry name" value="Ppantetheine_attach_site"/>
</dbReference>
<gene>
    <name evidence="7" type="ORF">TM51_09616</name>
</gene>
<dbReference type="RefSeq" id="WP_016188866.1">
    <property type="nucleotide sequence ID" value="NZ_AOSG01000052.1"/>
</dbReference>
<keyword evidence="8" id="KW-1185">Reference proteome</keyword>
<dbReference type="SMART" id="SM00823">
    <property type="entry name" value="PKS_PP"/>
    <property type="match status" value="1"/>
</dbReference>
<dbReference type="Gene3D" id="3.30.559.30">
    <property type="entry name" value="Nonribosomal peptide synthetase, condensation domain"/>
    <property type="match status" value="1"/>
</dbReference>
<sequence>CLRTLVRSSDDGPDPVLLAPEDAAVDVAEVQAAGPVADLLAELTAQPFDLATQIPLRVRMITGEQVDGCVLLLVCHHIAADEWSFAPLLRDLDTAYRARAAGRAPDWEPLPAQYSDYAATLHDWLGEATDPASPLRRQLDYWQHALQDLPDELDLPTDRPRPATASHRGGLARAELPPELVEAVRRLAAQHGVTVFMVVQAAVAVLLHRLGAGDDIPLGSPVADRADEAVHDTVGFFLNTLVLRVNLSGNPTFADLLDRVRAVDLEAFARADAPFDAVVDTVKPPRAVSRHPLFQTMVSYQRRPSDVDRLFGAATRLVEVPLDTAKFDLEFAFIEDGHGGAHIALNYAADLFDHDSAEQLVARLRTVLEHACADPCRPVAGVEVVSGAERRRLVSEWNATGRPVTAVRPDRAVAEWARRVPGAVAVRCGGAVWSYARLDAEVERLAGLLVAGGVRPGQVVAVLLPRVPELVAALLAVQRVGAVYVPLDPDFPAERLAFMLTDSGAVTVVTTATLEPTLPQDTARICVDDPDLRPEPGTAVPSATVDGAAYILYTSGSTGRPKGVVVSHRNLANFLTDMAERVPMGPEDSWLAVTTVSFDISALELYLPLLAGATVVLAAPDTVRDPAALADLIAAERPTVMQATPTLWQMLADTAPHALHGLRVLVGGEALPATLAETLAERAVEVTNVYGPTETTIWSTADRVRSGAPVTIGVPMANTRVYVLDAGLRLVPPGVAGELYIAGEGVAWGYHGRFDLTAQRFVADPYGPPGSRMYRTGDVVRWRSDGRLDFLGRADFQVKIRGFRVELGEIETALARIDGISQAVVVARNDSGNHQRLVGYVVAERLVTPRELRTALAETLPAYMVPSAFVVVDEFPLTANGKIDRKALPDPTPTADNAAPVREPATEAEAALCAVYAEVLGLDKVGADADFFALGGDSVLTLRLVHRARSAGWEISARHVFRHPVVADLAAVAQPVTEEGPAAPAPEEPLVSLDANQLAQLESLWRKRR</sequence>
<keyword evidence="3" id="KW-0596">Phosphopantetheine</keyword>
<dbReference type="FunFam" id="3.30.300.30:FF:000010">
    <property type="entry name" value="Enterobactin synthetase component F"/>
    <property type="match status" value="1"/>
</dbReference>
<dbReference type="GO" id="GO:0008610">
    <property type="term" value="P:lipid biosynthetic process"/>
    <property type="evidence" value="ECO:0007669"/>
    <property type="project" value="UniProtKB-ARBA"/>
</dbReference>
<dbReference type="Gene3D" id="3.30.559.10">
    <property type="entry name" value="Chloramphenicol acetyltransferase-like domain"/>
    <property type="match status" value="1"/>
</dbReference>
<evidence type="ECO:0000256" key="2">
    <source>
        <dbReference type="ARBA" id="ARBA00006432"/>
    </source>
</evidence>
<evidence type="ECO:0000256" key="5">
    <source>
        <dbReference type="SAM" id="MobiDB-lite"/>
    </source>
</evidence>
<dbReference type="FunFam" id="3.40.50.12780:FF:000012">
    <property type="entry name" value="Non-ribosomal peptide synthetase"/>
    <property type="match status" value="1"/>
</dbReference>
<dbReference type="SUPFAM" id="SSF56801">
    <property type="entry name" value="Acetyl-CoA synthetase-like"/>
    <property type="match status" value="1"/>
</dbReference>
<dbReference type="GO" id="GO:0044550">
    <property type="term" value="P:secondary metabolite biosynthetic process"/>
    <property type="evidence" value="ECO:0007669"/>
    <property type="project" value="UniProtKB-ARBA"/>
</dbReference>
<dbReference type="GO" id="GO:0031177">
    <property type="term" value="F:phosphopantetheine binding"/>
    <property type="evidence" value="ECO:0007669"/>
    <property type="project" value="InterPro"/>
</dbReference>
<dbReference type="GO" id="GO:0043041">
    <property type="term" value="P:amino acid activation for nonribosomal peptide biosynthetic process"/>
    <property type="evidence" value="ECO:0007669"/>
    <property type="project" value="TreeGrafter"/>
</dbReference>
<evidence type="ECO:0000313" key="7">
    <source>
        <dbReference type="EMBL" id="EOR71063.1"/>
    </source>
</evidence>
<evidence type="ECO:0000256" key="1">
    <source>
        <dbReference type="ARBA" id="ARBA00001957"/>
    </source>
</evidence>
<dbReference type="Pfam" id="PF13193">
    <property type="entry name" value="AMP-binding_C"/>
    <property type="match status" value="1"/>
</dbReference>